<reference evidence="2 3" key="1">
    <citation type="submission" date="2021-07" db="EMBL/GenBank/DDBJ databases">
        <title>Novel Helicobacter sp. Isolated from a dog.</title>
        <authorList>
            <person name="Rimbara E."/>
            <person name="Suzuki M."/>
        </authorList>
    </citation>
    <scope>NUCLEOTIDE SEQUENCE [LARGE SCALE GENOMIC DNA]</scope>
    <source>
        <strain evidence="3">NHP19-003</strain>
    </source>
</reference>
<protein>
    <recommendedName>
        <fullName evidence="4">Outer membrane protein</fullName>
    </recommendedName>
</protein>
<dbReference type="PRINTS" id="PR01776">
    <property type="entry name" value="HPOMPFAMILY"/>
</dbReference>
<evidence type="ECO:0000256" key="1">
    <source>
        <dbReference type="SAM" id="Phobius"/>
    </source>
</evidence>
<feature type="transmembrane region" description="Helical" evidence="1">
    <location>
        <begin position="48"/>
        <end position="66"/>
    </location>
</feature>
<gene>
    <name evidence="2" type="ORF">NHP190003_08050</name>
</gene>
<dbReference type="InterPro" id="IPR002718">
    <property type="entry name" value="OMP_Helicobacter"/>
</dbReference>
<keyword evidence="1" id="KW-0472">Membrane</keyword>
<proteinExistence type="predicted"/>
<accession>A0ABN6I1U9</accession>
<organism evidence="2 3">
    <name type="scientific">Helicobacter gastrocanis</name>
    <dbReference type="NCBI Taxonomy" id="2849641"/>
    <lineage>
        <taxon>Bacteria</taxon>
        <taxon>Pseudomonadati</taxon>
        <taxon>Campylobacterota</taxon>
        <taxon>Epsilonproteobacteria</taxon>
        <taxon>Campylobacterales</taxon>
        <taxon>Helicobacteraceae</taxon>
        <taxon>Helicobacter</taxon>
    </lineage>
</organism>
<dbReference type="RefSeq" id="WP_221280908.1">
    <property type="nucleotide sequence ID" value="NZ_AP024814.1"/>
</dbReference>
<feature type="transmembrane region" description="Helical" evidence="1">
    <location>
        <begin position="110"/>
        <end position="131"/>
    </location>
</feature>
<keyword evidence="1" id="KW-1133">Transmembrane helix</keyword>
<keyword evidence="3" id="KW-1185">Reference proteome</keyword>
<evidence type="ECO:0000313" key="3">
    <source>
        <dbReference type="Proteomes" id="UP000826775"/>
    </source>
</evidence>
<dbReference type="Proteomes" id="UP000826775">
    <property type="component" value="Chromosome"/>
</dbReference>
<evidence type="ECO:0000313" key="2">
    <source>
        <dbReference type="EMBL" id="BCZ17523.1"/>
    </source>
</evidence>
<evidence type="ECO:0008006" key="4">
    <source>
        <dbReference type="Google" id="ProtNLM"/>
    </source>
</evidence>
<name>A0ABN6I1U9_9HELI</name>
<dbReference type="EMBL" id="AP024814">
    <property type="protein sequence ID" value="BCZ17523.1"/>
    <property type="molecule type" value="Genomic_DNA"/>
</dbReference>
<dbReference type="Pfam" id="PF01856">
    <property type="entry name" value="HP_OMP"/>
    <property type="match status" value="1"/>
</dbReference>
<sequence length="204" mass="23001">MRPIISTSPAPMPTISVPNKPVLTFASGNLRANSLQLGMQTEGGYQKYFTPFFGVSTYGYLAYRYLYMGRAMSEQTNLNGLNRYSLGFGANLLTNFYSKIRKSKIGRVKIQTYGFFAGLLALGNMWNAYILQAPMQTRFNLNVDGVFGLSVRINRFKWSLGVHVPLVGQTQTIKAVSKEGLREELQLIDNYKSSQLFLNFTQIF</sequence>
<keyword evidence="1" id="KW-0812">Transmembrane</keyword>